<keyword evidence="4" id="KW-1185">Reference proteome</keyword>
<evidence type="ECO:0000313" key="3">
    <source>
        <dbReference type="EMBL" id="TRW25474.1"/>
    </source>
</evidence>
<gene>
    <name evidence="2" type="ORF">BBG48_010480</name>
    <name evidence="3" type="ORF">FL857_07230</name>
</gene>
<evidence type="ECO:0000259" key="1">
    <source>
        <dbReference type="Pfam" id="PF02256"/>
    </source>
</evidence>
<protein>
    <recommendedName>
        <fullName evidence="1">Iron hydrogenase small subunit domain-containing protein</fullName>
    </recommendedName>
</protein>
<comment type="caution">
    <text evidence="2">The sequence shown here is derived from an EMBL/GenBank/DDBJ whole genome shotgun (WGS) entry which is preliminary data.</text>
</comment>
<accession>A0A371IIR1</accession>
<dbReference type="SUPFAM" id="SSF48674">
    <property type="entry name" value="Fe-only hydrogenase smaller subunit"/>
    <property type="match status" value="1"/>
</dbReference>
<reference evidence="3 5" key="3">
    <citation type="submission" date="2019-07" db="EMBL/GenBank/DDBJ databases">
        <title>Criibacterium bergeronii gen. nov., sp. nov. isolated from human clinical samples.</title>
        <authorList>
            <person name="Maheux A.F."/>
            <person name="Boudreau D.K."/>
            <person name="Berube E."/>
            <person name="Brodeur S."/>
            <person name="Bernard K.A."/>
            <person name="Abed J.Y."/>
            <person name="Ducrey E."/>
            <person name="Guay E.F."/>
            <person name="Raymond F."/>
            <person name="Corbeil J."/>
            <person name="Domingo M.-C."/>
            <person name="Roy P.H."/>
            <person name="Boissinot M."/>
            <person name="Tocheva E.I."/>
            <person name="Omar R.F."/>
        </authorList>
    </citation>
    <scope>NUCLEOTIDE SEQUENCE [LARGE SCALE GENOMIC DNA]</scope>
    <source>
        <strain evidence="3 5">CCRI-24246</strain>
    </source>
</reference>
<dbReference type="GO" id="GO:0051536">
    <property type="term" value="F:iron-sulfur cluster binding"/>
    <property type="evidence" value="ECO:0007669"/>
    <property type="project" value="InterPro"/>
</dbReference>
<dbReference type="InterPro" id="IPR008953">
    <property type="entry name" value="Fe_hydrogenase_HydB"/>
</dbReference>
<dbReference type="GO" id="GO:0042597">
    <property type="term" value="C:periplasmic space"/>
    <property type="evidence" value="ECO:0007669"/>
    <property type="project" value="InterPro"/>
</dbReference>
<dbReference type="Proteomes" id="UP000319424">
    <property type="component" value="Unassembled WGS sequence"/>
</dbReference>
<dbReference type="AlphaFoldDB" id="A0A371IIR1"/>
<evidence type="ECO:0000313" key="4">
    <source>
        <dbReference type="Proteomes" id="UP000093352"/>
    </source>
</evidence>
<dbReference type="GO" id="GO:0005506">
    <property type="term" value="F:iron ion binding"/>
    <property type="evidence" value="ECO:0007669"/>
    <property type="project" value="InterPro"/>
</dbReference>
<dbReference type="Pfam" id="PF02256">
    <property type="entry name" value="Fe_hyd_SSU"/>
    <property type="match status" value="1"/>
</dbReference>
<dbReference type="Proteomes" id="UP000093352">
    <property type="component" value="Unassembled WGS sequence"/>
</dbReference>
<reference evidence="2" key="2">
    <citation type="submission" date="2018-07" db="EMBL/GenBank/DDBJ databases">
        <authorList>
            <person name="Quirk P.G."/>
            <person name="Krulwich T.A."/>
        </authorList>
    </citation>
    <scope>NUCLEOTIDE SEQUENCE</scope>
    <source>
        <strain evidence="2">CCRI-22567</strain>
    </source>
</reference>
<dbReference type="EMBL" id="VJXW01000010">
    <property type="protein sequence ID" value="TRW25474.1"/>
    <property type="molecule type" value="Genomic_DNA"/>
</dbReference>
<dbReference type="Gene3D" id="4.10.260.20">
    <property type="entry name" value="Iron hydrogenase, small subunit"/>
    <property type="match status" value="1"/>
</dbReference>
<dbReference type="InterPro" id="IPR003149">
    <property type="entry name" value="Fe_hydrogenase_ssu"/>
</dbReference>
<dbReference type="GO" id="GO:0008901">
    <property type="term" value="F:ferredoxin hydrogenase activity"/>
    <property type="evidence" value="ECO:0007669"/>
    <property type="project" value="InterPro"/>
</dbReference>
<reference evidence="2 4" key="1">
    <citation type="journal article" date="2016" name="Genome Announc.">
        <title>Draft Genome Sequence of Criibacterium bergeronii gen. nov., sp. nov., Strain CCRI-22567T, Isolated from a Vaginal Sample from a Woman with Bacterial Vaginosis.</title>
        <authorList>
            <person name="Maheux A.F."/>
            <person name="Berube E."/>
            <person name="Boudreau D.K."/>
            <person name="Raymond F."/>
            <person name="Corbeil J."/>
            <person name="Roy P.H."/>
            <person name="Boissinot M."/>
            <person name="Omar R.F."/>
        </authorList>
    </citation>
    <scope>NUCLEOTIDE SEQUENCE [LARGE SCALE GENOMIC DNA]</scope>
    <source>
        <strain evidence="2 4">CCRI-22567</strain>
    </source>
</reference>
<evidence type="ECO:0000313" key="5">
    <source>
        <dbReference type="Proteomes" id="UP000319424"/>
    </source>
</evidence>
<evidence type="ECO:0000313" key="2">
    <source>
        <dbReference type="EMBL" id="RDY20367.1"/>
    </source>
</evidence>
<dbReference type="EMBL" id="MBEW02000050">
    <property type="protein sequence ID" value="RDY20367.1"/>
    <property type="molecule type" value="Genomic_DNA"/>
</dbReference>
<feature type="domain" description="Iron hydrogenase small subunit" evidence="1">
    <location>
        <begin position="12"/>
        <end position="34"/>
    </location>
</feature>
<dbReference type="OrthoDB" id="9805142at2"/>
<dbReference type="GO" id="GO:0009055">
    <property type="term" value="F:electron transfer activity"/>
    <property type="evidence" value="ECO:0007669"/>
    <property type="project" value="InterPro"/>
</dbReference>
<name>A0A371IIR1_9FIRM</name>
<proteinExistence type="predicted"/>
<organism evidence="2 4">
    <name type="scientific">Criibacterium bergeronii</name>
    <dbReference type="NCBI Taxonomy" id="1871336"/>
    <lineage>
        <taxon>Bacteria</taxon>
        <taxon>Bacillati</taxon>
        <taxon>Bacillota</taxon>
        <taxon>Clostridia</taxon>
        <taxon>Peptostreptococcales</taxon>
        <taxon>Filifactoraceae</taxon>
        <taxon>Criibacterium</taxon>
    </lineage>
</organism>
<dbReference type="InterPro" id="IPR036991">
    <property type="entry name" value="Fe_hydrogenase_ssu_sf"/>
</dbReference>
<sequence>MWHNRRCNIGIYEFLGEPYGKKAHQLLHTTYTPREKI</sequence>